<feature type="signal peptide" evidence="1">
    <location>
        <begin position="1"/>
        <end position="38"/>
    </location>
</feature>
<evidence type="ECO:0000313" key="2">
    <source>
        <dbReference type="EMBL" id="MCL1141531.1"/>
    </source>
</evidence>
<sequence length="282" mass="31314">MTHPTHNAPQLKTSKKWINTLAISTAILAFSSLTPAMAKLSLEDDRCNFTLNYDVTVEPKSLKVSDKGEEKYRVELGQLFVEGKSIQLNTQQQQILTEYSDEVSKQVPEVIELVGEAVTMATQAVNMALTPLLGDSAGSKIDELMAGIQKRVDSMAYQHGDQFFLGSTETSLEETFNEEFEQEMEDIISSSIGSLMMSMGSEIMSSEGGSFEEKMNAFASKMENVGNDIEQQMESKAQVLESRANKVCDDFERLVVLESKVREDIPQLASFKLVNLEQPLAE</sequence>
<dbReference type="EMBL" id="JAKIKP010000001">
    <property type="protein sequence ID" value="MCL1141531.1"/>
    <property type="molecule type" value="Genomic_DNA"/>
</dbReference>
<keyword evidence="3" id="KW-1185">Reference proteome</keyword>
<evidence type="ECO:0000313" key="3">
    <source>
        <dbReference type="Proteomes" id="UP001139333"/>
    </source>
</evidence>
<name>A0A9X1ZSV9_9GAMM</name>
<comment type="caution">
    <text evidence="2">The sequence shown here is derived from an EMBL/GenBank/DDBJ whole genome shotgun (WGS) entry which is preliminary data.</text>
</comment>
<feature type="chain" id="PRO_5040748689" evidence="1">
    <location>
        <begin position="39"/>
        <end position="282"/>
    </location>
</feature>
<evidence type="ECO:0000256" key="1">
    <source>
        <dbReference type="SAM" id="SignalP"/>
    </source>
</evidence>
<dbReference type="Proteomes" id="UP001139333">
    <property type="component" value="Unassembled WGS sequence"/>
</dbReference>
<dbReference type="InterPro" id="IPR021307">
    <property type="entry name" value="DUF2884"/>
</dbReference>
<organism evidence="2 3">
    <name type="scientific">Shewanella gaetbuli</name>
    <dbReference type="NCBI Taxonomy" id="220752"/>
    <lineage>
        <taxon>Bacteria</taxon>
        <taxon>Pseudomonadati</taxon>
        <taxon>Pseudomonadota</taxon>
        <taxon>Gammaproteobacteria</taxon>
        <taxon>Alteromonadales</taxon>
        <taxon>Shewanellaceae</taxon>
        <taxon>Shewanella</taxon>
    </lineage>
</organism>
<dbReference type="Pfam" id="PF11101">
    <property type="entry name" value="DUF2884"/>
    <property type="match status" value="1"/>
</dbReference>
<dbReference type="AlphaFoldDB" id="A0A9X1ZSV9"/>
<keyword evidence="1" id="KW-0732">Signal</keyword>
<reference evidence="2" key="1">
    <citation type="submission" date="2022-01" db="EMBL/GenBank/DDBJ databases">
        <title>Whole genome-based taxonomy of the Shewanellaceae.</title>
        <authorList>
            <person name="Martin-Rodriguez A.J."/>
        </authorList>
    </citation>
    <scope>NUCLEOTIDE SEQUENCE</scope>
    <source>
        <strain evidence="2">DSM 16422</strain>
    </source>
</reference>
<protein>
    <submittedName>
        <fullName evidence="2">YggN family protein</fullName>
    </submittedName>
</protein>
<proteinExistence type="predicted"/>
<accession>A0A9X1ZSV9</accession>
<dbReference type="RefSeq" id="WP_248994204.1">
    <property type="nucleotide sequence ID" value="NZ_JAKIKP010000001.1"/>
</dbReference>
<gene>
    <name evidence="2" type="ORF">L2672_02290</name>
</gene>